<name>A0A084TJ92_9FLAO</name>
<comment type="caution">
    <text evidence="2">The sequence shown here is derived from an EMBL/GenBank/DDBJ whole genome shotgun (WGS) entry which is preliminary data.</text>
</comment>
<dbReference type="eggNOG" id="COG3182">
    <property type="taxonomic scope" value="Bacteria"/>
</dbReference>
<feature type="transmembrane region" description="Helical" evidence="1">
    <location>
        <begin position="135"/>
        <end position="155"/>
    </location>
</feature>
<dbReference type="AlphaFoldDB" id="A0A084TJ92"/>
<organism evidence="2 3">
    <name type="scientific">Mangrovimonas yunxiaonensis</name>
    <dbReference type="NCBI Taxonomy" id="1197477"/>
    <lineage>
        <taxon>Bacteria</taxon>
        <taxon>Pseudomonadati</taxon>
        <taxon>Bacteroidota</taxon>
        <taxon>Flavobacteriia</taxon>
        <taxon>Flavobacteriales</taxon>
        <taxon>Flavobacteriaceae</taxon>
        <taxon>Mangrovimonas</taxon>
    </lineage>
</organism>
<gene>
    <name evidence="2" type="ORF">IA57_10015</name>
</gene>
<evidence type="ECO:0000313" key="2">
    <source>
        <dbReference type="EMBL" id="KFB00778.1"/>
    </source>
</evidence>
<evidence type="ECO:0000256" key="1">
    <source>
        <dbReference type="SAM" id="Phobius"/>
    </source>
</evidence>
<feature type="transmembrane region" description="Helical" evidence="1">
    <location>
        <begin position="7"/>
        <end position="28"/>
    </location>
</feature>
<dbReference type="PANTHER" id="PTHR34219">
    <property type="entry name" value="IRON-REGULATED INNER MEMBRANE PROTEIN-RELATED"/>
    <property type="match status" value="1"/>
</dbReference>
<dbReference type="PANTHER" id="PTHR34219:SF3">
    <property type="entry name" value="BLL7967 PROTEIN"/>
    <property type="match status" value="1"/>
</dbReference>
<dbReference type="Pfam" id="PF03929">
    <property type="entry name" value="PepSY_TM"/>
    <property type="match status" value="1"/>
</dbReference>
<reference evidence="3" key="2">
    <citation type="submission" date="2014-07" db="EMBL/GenBank/DDBJ databases">
        <title>Genome sequence of Mangrovimonas yunxiaonensis.</title>
        <authorList>
            <person name="Li Y."/>
            <person name="Zheng T."/>
        </authorList>
    </citation>
    <scope>NUCLEOTIDE SEQUENCE [LARGE SCALE GENOMIC DNA]</scope>
    <source>
        <strain evidence="3">LY01</strain>
    </source>
</reference>
<proteinExistence type="predicted"/>
<dbReference type="EMBL" id="JPFK01000007">
    <property type="protein sequence ID" value="KFB00778.1"/>
    <property type="molecule type" value="Genomic_DNA"/>
</dbReference>
<reference evidence="2 3" key="1">
    <citation type="journal article" date="2014" name="Genome Announc.">
        <title>Draft Genome Sequence of the Algicidal Bacterium Mangrovimonas yunxiaonensis Strain LY01.</title>
        <authorList>
            <person name="Li Y."/>
            <person name="Zhu H."/>
            <person name="Li C."/>
            <person name="Zhang H."/>
            <person name="Chen Z."/>
            <person name="Zheng W."/>
            <person name="Xu H."/>
            <person name="Zheng T."/>
        </authorList>
    </citation>
    <scope>NUCLEOTIDE SEQUENCE [LARGE SCALE GENOMIC DNA]</scope>
    <source>
        <strain evidence="2 3">LY01</strain>
    </source>
</reference>
<evidence type="ECO:0000313" key="3">
    <source>
        <dbReference type="Proteomes" id="UP000028521"/>
    </source>
</evidence>
<dbReference type="InterPro" id="IPR005625">
    <property type="entry name" value="PepSY-ass_TM"/>
</dbReference>
<protein>
    <submittedName>
        <fullName evidence="2">Sulfite reductase</fullName>
    </submittedName>
</protein>
<feature type="transmembrane region" description="Helical" evidence="1">
    <location>
        <begin position="331"/>
        <end position="352"/>
    </location>
</feature>
<dbReference type="STRING" id="1197477.IA57_10015"/>
<keyword evidence="3" id="KW-1185">Reference proteome</keyword>
<dbReference type="Proteomes" id="UP000028521">
    <property type="component" value="Unassembled WGS sequence"/>
</dbReference>
<keyword evidence="1" id="KW-1133">Transmembrane helix</keyword>
<accession>A0A084TJ92</accession>
<keyword evidence="1" id="KW-0812">Transmembrane</keyword>
<feature type="transmembrane region" description="Helical" evidence="1">
    <location>
        <begin position="187"/>
        <end position="207"/>
    </location>
</feature>
<sequence length="367" mass="41151">MNDIHLWLGIASGVVLFLVCLSGTILTFEKEIKSALAETLEVTPNEGGALPMETLIANLIPKGQVLRVTIPAEINQPYVFRVKTSPSDRRGTVVYVNPFTGAALQPEKGPLDAFFMSMFKMHRWMLMDISIGRPIVGVATIIFLILSVTGLVLWFPKKLSWKQFKPRFKIKWSASWKRINYDLHNTLGFYACIFLIIMALTGLNWSFDWYRAGASQVLGAKVFDRSQPQFSLNASEAPELPLKNILTVVNQSFDYKGDVTLSLPSEKADFFTIRKQNAKGFSPVVSNRLVVSKQGEVLFKEIFSEKPWNAQIAALIKPIHTGEIFGSFSKVIYFLGCLIATSLPITGTLIWLNKLKKKRKKKKAATV</sequence>
<keyword evidence="1" id="KW-0472">Membrane</keyword>